<reference evidence="7" key="3">
    <citation type="submission" date="2021-05" db="UniProtKB">
        <authorList>
            <consortium name="EnsemblPlants"/>
        </authorList>
    </citation>
    <scope>IDENTIFICATION</scope>
    <source>
        <strain evidence="7">cv. B73</strain>
    </source>
</reference>
<keyword evidence="3" id="KW-0479">Metal-binding</keyword>
<keyword evidence="2" id="KW-0808">Transferase</keyword>
<dbReference type="GO" id="GO:0032259">
    <property type="term" value="P:methylation"/>
    <property type="evidence" value="ECO:0007669"/>
    <property type="project" value="UniProtKB-KW"/>
</dbReference>
<evidence type="ECO:0007829" key="9">
    <source>
        <dbReference type="PeptideAtlas" id="A0A804LRN5"/>
    </source>
</evidence>
<dbReference type="SUPFAM" id="SSF82282">
    <property type="entry name" value="Homocysteine S-methyltransferase"/>
    <property type="match status" value="1"/>
</dbReference>
<dbReference type="InterPro" id="IPR036589">
    <property type="entry name" value="HCY_dom_sf"/>
</dbReference>
<dbReference type="InterPro" id="IPR051486">
    <property type="entry name" value="Hcy_S-methyltransferase"/>
</dbReference>
<gene>
    <name evidence="7" type="primary">LOC541874</name>
</gene>
<reference evidence="8" key="1">
    <citation type="submission" date="2015-12" db="EMBL/GenBank/DDBJ databases">
        <title>Update maize B73 reference genome by single molecule sequencing technologies.</title>
        <authorList>
            <consortium name="Maize Genome Sequencing Project"/>
            <person name="Ware D."/>
        </authorList>
    </citation>
    <scope>NUCLEOTIDE SEQUENCE [LARGE SCALE GENOMIC DNA]</scope>
    <source>
        <strain evidence="8">cv. B73</strain>
    </source>
</reference>
<dbReference type="EnsemblPlants" id="Zm00001eb031360_T002">
    <property type="protein sequence ID" value="Zm00001eb031360_P002"/>
    <property type="gene ID" value="Zm00001eb031360"/>
</dbReference>
<dbReference type="PANTHER" id="PTHR46015">
    <property type="entry name" value="ZGC:172121"/>
    <property type="match status" value="1"/>
</dbReference>
<comment type="caution">
    <text evidence="5">Lacks conserved residue(s) required for the propagation of feature annotation.</text>
</comment>
<dbReference type="Proteomes" id="UP000007305">
    <property type="component" value="Chromosome 1"/>
</dbReference>
<organism evidence="7 8">
    <name type="scientific">Zea mays</name>
    <name type="common">Maize</name>
    <dbReference type="NCBI Taxonomy" id="4577"/>
    <lineage>
        <taxon>Eukaryota</taxon>
        <taxon>Viridiplantae</taxon>
        <taxon>Streptophyta</taxon>
        <taxon>Embryophyta</taxon>
        <taxon>Tracheophyta</taxon>
        <taxon>Spermatophyta</taxon>
        <taxon>Magnoliopsida</taxon>
        <taxon>Liliopsida</taxon>
        <taxon>Poales</taxon>
        <taxon>Poaceae</taxon>
        <taxon>PACMAD clade</taxon>
        <taxon>Panicoideae</taxon>
        <taxon>Andropogonodae</taxon>
        <taxon>Andropogoneae</taxon>
        <taxon>Tripsacinae</taxon>
        <taxon>Zea</taxon>
    </lineage>
</organism>
<dbReference type="NCBIfam" id="NF007020">
    <property type="entry name" value="PRK09485.1"/>
    <property type="match status" value="1"/>
</dbReference>
<dbReference type="GO" id="GO:0008168">
    <property type="term" value="F:methyltransferase activity"/>
    <property type="evidence" value="ECO:0007669"/>
    <property type="project" value="UniProtKB-KW"/>
</dbReference>
<keyword evidence="1" id="KW-0489">Methyltransferase</keyword>
<accession>A0A804LRN5</accession>
<evidence type="ECO:0000256" key="4">
    <source>
        <dbReference type="ARBA" id="ARBA00022833"/>
    </source>
</evidence>
<dbReference type="AlphaFoldDB" id="A0A804LRN5"/>
<evidence type="ECO:0000256" key="5">
    <source>
        <dbReference type="PROSITE-ProRule" id="PRU00333"/>
    </source>
</evidence>
<sequence>MVVTAAGSAEEAVRRWVDAAGGRLVLDGGLATELEANGADLNDPLWSAKCLLSSPHLIRKVHMDYLEAGANIIITASYQATIQGFESKGFSKEQSENLLTKSVEIALEAREMFLKEHLEKSTPIQHPVLVAASLGSYGAYLADGSEYSGDYGEAGTKEFLKDFHRRRLQVLAEAGPDLIAFETIPNKLEAEVYYFAIRVFCLAFLSILRKQFLIVGNFVFFRRMSNFSRSATSISLHGFPSTQKMECIL</sequence>
<evidence type="ECO:0000313" key="8">
    <source>
        <dbReference type="Proteomes" id="UP000007305"/>
    </source>
</evidence>
<keyword evidence="4" id="KW-0862">Zinc</keyword>
<dbReference type="OrthoDB" id="261426at2759"/>
<name>A0A804LRN5_MAIZE</name>
<evidence type="ECO:0000256" key="1">
    <source>
        <dbReference type="ARBA" id="ARBA00022603"/>
    </source>
</evidence>
<reference evidence="7" key="2">
    <citation type="submission" date="2019-07" db="EMBL/GenBank/DDBJ databases">
        <authorList>
            <person name="Seetharam A."/>
            <person name="Woodhouse M."/>
            <person name="Cannon E."/>
        </authorList>
    </citation>
    <scope>NUCLEOTIDE SEQUENCE [LARGE SCALE GENOMIC DNA]</scope>
    <source>
        <strain evidence="7">cv. B73</strain>
    </source>
</reference>
<evidence type="ECO:0000313" key="7">
    <source>
        <dbReference type="EnsemblPlants" id="Zm00001eb031360_P002"/>
    </source>
</evidence>
<dbReference type="PROSITE" id="PS50970">
    <property type="entry name" value="HCY"/>
    <property type="match status" value="1"/>
</dbReference>
<evidence type="ECO:0000256" key="3">
    <source>
        <dbReference type="ARBA" id="ARBA00022723"/>
    </source>
</evidence>
<dbReference type="GO" id="GO:0046872">
    <property type="term" value="F:metal ion binding"/>
    <property type="evidence" value="ECO:0007669"/>
    <property type="project" value="UniProtKB-KW"/>
</dbReference>
<dbReference type="InterPro" id="IPR003726">
    <property type="entry name" value="HCY_dom"/>
</dbReference>
<dbReference type="Gene3D" id="3.20.20.330">
    <property type="entry name" value="Homocysteine-binding-like domain"/>
    <property type="match status" value="1"/>
</dbReference>
<dbReference type="Gramene" id="Zm00001eb031360_T002">
    <property type="protein sequence ID" value="Zm00001eb031360_P002"/>
    <property type="gene ID" value="Zm00001eb031360"/>
</dbReference>
<feature type="domain" description="Hcy-binding" evidence="6">
    <location>
        <begin position="12"/>
        <end position="249"/>
    </location>
</feature>
<proteinExistence type="evidence at protein level"/>
<keyword evidence="8" id="KW-1185">Reference proteome</keyword>
<keyword evidence="9" id="KW-1267">Proteomics identification</keyword>
<dbReference type="Pfam" id="PF02574">
    <property type="entry name" value="S-methyl_trans"/>
    <property type="match status" value="1"/>
</dbReference>
<protein>
    <recommendedName>
        <fullName evidence="6">Hcy-binding domain-containing protein</fullName>
    </recommendedName>
</protein>
<evidence type="ECO:0000256" key="2">
    <source>
        <dbReference type="ARBA" id="ARBA00022679"/>
    </source>
</evidence>
<dbReference type="PANTHER" id="PTHR46015:SF11">
    <property type="entry name" value="HOMOCYSTEINE S-METHYLTRANSFERASE 3"/>
    <property type="match status" value="1"/>
</dbReference>
<evidence type="ECO:0000259" key="6">
    <source>
        <dbReference type="PROSITE" id="PS50970"/>
    </source>
</evidence>